<dbReference type="AlphaFoldDB" id="A0A1W2GK04"/>
<proteinExistence type="predicted"/>
<feature type="signal peptide" evidence="2">
    <location>
        <begin position="1"/>
        <end position="18"/>
    </location>
</feature>
<dbReference type="Proteomes" id="UP000192472">
    <property type="component" value="Unassembled WGS sequence"/>
</dbReference>
<dbReference type="RefSeq" id="WP_084373818.1">
    <property type="nucleotide sequence ID" value="NZ_FWYF01000003.1"/>
</dbReference>
<organism evidence="3 4">
    <name type="scientific">Reichenbachiella faecimaris</name>
    <dbReference type="NCBI Taxonomy" id="692418"/>
    <lineage>
        <taxon>Bacteria</taxon>
        <taxon>Pseudomonadati</taxon>
        <taxon>Bacteroidota</taxon>
        <taxon>Cytophagia</taxon>
        <taxon>Cytophagales</taxon>
        <taxon>Reichenbachiellaceae</taxon>
        <taxon>Reichenbachiella</taxon>
    </lineage>
</organism>
<evidence type="ECO:0000256" key="1">
    <source>
        <dbReference type="SAM" id="Coils"/>
    </source>
</evidence>
<evidence type="ECO:0000313" key="4">
    <source>
        <dbReference type="Proteomes" id="UP000192472"/>
    </source>
</evidence>
<gene>
    <name evidence="3" type="ORF">SAMN04488029_3185</name>
</gene>
<name>A0A1W2GK04_REIFA</name>
<feature type="coiled-coil region" evidence="1">
    <location>
        <begin position="246"/>
        <end position="280"/>
    </location>
</feature>
<evidence type="ECO:0000256" key="2">
    <source>
        <dbReference type="SAM" id="SignalP"/>
    </source>
</evidence>
<feature type="chain" id="PRO_5013275271" evidence="2">
    <location>
        <begin position="19"/>
        <end position="280"/>
    </location>
</feature>
<protein>
    <submittedName>
        <fullName evidence="3">Uncharacterized protein</fullName>
    </submittedName>
</protein>
<keyword evidence="2" id="KW-0732">Signal</keyword>
<dbReference type="EMBL" id="FWYF01000003">
    <property type="protein sequence ID" value="SMD37003.1"/>
    <property type="molecule type" value="Genomic_DNA"/>
</dbReference>
<accession>A0A1W2GK04</accession>
<evidence type="ECO:0000313" key="3">
    <source>
        <dbReference type="EMBL" id="SMD37003.1"/>
    </source>
</evidence>
<dbReference type="STRING" id="692418.SAMN04488029_3185"/>
<keyword evidence="4" id="KW-1185">Reference proteome</keyword>
<dbReference type="OrthoDB" id="9808753at2"/>
<reference evidence="3 4" key="1">
    <citation type="submission" date="2017-04" db="EMBL/GenBank/DDBJ databases">
        <authorList>
            <person name="Afonso C.L."/>
            <person name="Miller P.J."/>
            <person name="Scott M.A."/>
            <person name="Spackman E."/>
            <person name="Goraichik I."/>
            <person name="Dimitrov K.M."/>
            <person name="Suarez D.L."/>
            <person name="Swayne D.E."/>
        </authorList>
    </citation>
    <scope>NUCLEOTIDE SEQUENCE [LARGE SCALE GENOMIC DNA]</scope>
    <source>
        <strain evidence="3 4">DSM 26133</strain>
    </source>
</reference>
<sequence>MKKLFLIPIVFISFLTHAQIQFGTWRTTTGNTDYHFLTRDGGGTAVYINQISTDASKAILRLSSGTATPNQNVRFTVENNGFVGIGVIDPSQRLEVNGTTLSTTFRSTLNNTNYHHLTRDGGGAALYINQVQSNSTYPILRLSSGTSDPNQNVRFTVENNGSVGIGTINTGSYKLAVNGSIRSKEVKVEANWSDFVFYDNYELRTLEEVEQHINEKGHLPEIPSEAEITENGINLGEMDAKLLQKIEELTLYMIEMNKRMGQLEQENSELKKEVSALKNE</sequence>
<dbReference type="Gene3D" id="2.60.120.200">
    <property type="match status" value="1"/>
</dbReference>
<keyword evidence="1" id="KW-0175">Coiled coil</keyword>